<name>A0A835YTC0_9STRA</name>
<accession>A0A835YTC0</accession>
<evidence type="ECO:0000256" key="4">
    <source>
        <dbReference type="ARBA" id="ARBA00022989"/>
    </source>
</evidence>
<evidence type="ECO:0000256" key="2">
    <source>
        <dbReference type="ARBA" id="ARBA00005587"/>
    </source>
</evidence>
<evidence type="ECO:0000256" key="5">
    <source>
        <dbReference type="ARBA" id="ARBA00023136"/>
    </source>
</evidence>
<reference evidence="7" key="1">
    <citation type="submission" date="2021-02" db="EMBL/GenBank/DDBJ databases">
        <title>First Annotated Genome of the Yellow-green Alga Tribonema minus.</title>
        <authorList>
            <person name="Mahan K.M."/>
        </authorList>
    </citation>
    <scope>NUCLEOTIDE SEQUENCE</scope>
    <source>
        <strain evidence="7">UTEX B ZZ1240</strain>
    </source>
</reference>
<dbReference type="GO" id="GO:0005886">
    <property type="term" value="C:plasma membrane"/>
    <property type="evidence" value="ECO:0007669"/>
    <property type="project" value="TreeGrafter"/>
</dbReference>
<dbReference type="InterPro" id="IPR000791">
    <property type="entry name" value="Gpr1/Fun34/SatP-like"/>
</dbReference>
<organism evidence="7 8">
    <name type="scientific">Tribonema minus</name>
    <dbReference type="NCBI Taxonomy" id="303371"/>
    <lineage>
        <taxon>Eukaryota</taxon>
        <taxon>Sar</taxon>
        <taxon>Stramenopiles</taxon>
        <taxon>Ochrophyta</taxon>
        <taxon>PX clade</taxon>
        <taxon>Xanthophyceae</taxon>
        <taxon>Tribonematales</taxon>
        <taxon>Tribonemataceae</taxon>
        <taxon>Tribonema</taxon>
    </lineage>
</organism>
<dbReference type="PANTHER" id="PTHR31123">
    <property type="entry name" value="ACCUMULATION OF DYADS PROTEIN 2-RELATED"/>
    <property type="match status" value="1"/>
</dbReference>
<dbReference type="Proteomes" id="UP000664859">
    <property type="component" value="Unassembled WGS sequence"/>
</dbReference>
<evidence type="ECO:0000256" key="6">
    <source>
        <dbReference type="SAM" id="Phobius"/>
    </source>
</evidence>
<comment type="subcellular location">
    <subcellularLocation>
        <location evidence="1">Membrane</location>
        <topology evidence="1">Multi-pass membrane protein</topology>
    </subcellularLocation>
</comment>
<dbReference type="Pfam" id="PF01184">
    <property type="entry name" value="Gpr1_Fun34_YaaH"/>
    <property type="match status" value="1"/>
</dbReference>
<feature type="transmembrane region" description="Helical" evidence="6">
    <location>
        <begin position="69"/>
        <end position="88"/>
    </location>
</feature>
<dbReference type="AlphaFoldDB" id="A0A835YTC0"/>
<keyword evidence="5 6" id="KW-0472">Membrane</keyword>
<dbReference type="PANTHER" id="PTHR31123:SF1">
    <property type="entry name" value="ACCUMULATION OF DYADS PROTEIN 2-RELATED"/>
    <property type="match status" value="1"/>
</dbReference>
<keyword evidence="4 6" id="KW-1133">Transmembrane helix</keyword>
<keyword evidence="3 6" id="KW-0812">Transmembrane</keyword>
<evidence type="ECO:0000313" key="8">
    <source>
        <dbReference type="Proteomes" id="UP000664859"/>
    </source>
</evidence>
<sequence>MVGTWTAESEDFDTAEALYLSEWTIFTILMFCLSFKECVALRVTFLLTAMSIALLAAGRFDKDVLKAGGYFGLAASVGAAYMATSAIAKENYGFYFYYC</sequence>
<protein>
    <submittedName>
        <fullName evidence="7">GPR1/FUN34/yaaH family-domain-containing protein</fullName>
    </submittedName>
</protein>
<evidence type="ECO:0000313" key="7">
    <source>
        <dbReference type="EMBL" id="KAG5179210.1"/>
    </source>
</evidence>
<feature type="transmembrane region" description="Helical" evidence="6">
    <location>
        <begin position="39"/>
        <end position="57"/>
    </location>
</feature>
<keyword evidence="8" id="KW-1185">Reference proteome</keyword>
<dbReference type="EMBL" id="JAFCMP010000490">
    <property type="protein sequence ID" value="KAG5179210.1"/>
    <property type="molecule type" value="Genomic_DNA"/>
</dbReference>
<comment type="caution">
    <text evidence="7">The sequence shown here is derived from an EMBL/GenBank/DDBJ whole genome shotgun (WGS) entry which is preliminary data.</text>
</comment>
<dbReference type="InterPro" id="IPR051633">
    <property type="entry name" value="AceTr"/>
</dbReference>
<evidence type="ECO:0000256" key="1">
    <source>
        <dbReference type="ARBA" id="ARBA00004141"/>
    </source>
</evidence>
<evidence type="ECO:0000256" key="3">
    <source>
        <dbReference type="ARBA" id="ARBA00022692"/>
    </source>
</evidence>
<gene>
    <name evidence="7" type="ORF">JKP88DRAFT_167836</name>
</gene>
<dbReference type="GO" id="GO:0015123">
    <property type="term" value="F:acetate transmembrane transporter activity"/>
    <property type="evidence" value="ECO:0007669"/>
    <property type="project" value="TreeGrafter"/>
</dbReference>
<comment type="similarity">
    <text evidence="2">Belongs to the acetate uptake transporter (AceTr) (TC 2.A.96) family.</text>
</comment>
<proteinExistence type="inferred from homology"/>